<accession>A0AAU9RKM2</accession>
<feature type="region of interest" description="Disordered" evidence="3">
    <location>
        <begin position="1"/>
        <end position="45"/>
    </location>
</feature>
<dbReference type="GO" id="GO:0035251">
    <property type="term" value="F:UDP-glucosyltransferase activity"/>
    <property type="evidence" value="ECO:0007669"/>
    <property type="project" value="TreeGrafter"/>
</dbReference>
<keyword evidence="2" id="KW-0328">Glycosyltransferase</keyword>
<dbReference type="SUPFAM" id="SSF53756">
    <property type="entry name" value="UDP-Glycosyltransferase/glycogen phosphorylase"/>
    <property type="match status" value="1"/>
</dbReference>
<comment type="similarity">
    <text evidence="1">Belongs to the UDP-glycosyltransferase family.</text>
</comment>
<organism evidence="4 5">
    <name type="scientific">Thlaspi arvense</name>
    <name type="common">Field penny-cress</name>
    <dbReference type="NCBI Taxonomy" id="13288"/>
    <lineage>
        <taxon>Eukaryota</taxon>
        <taxon>Viridiplantae</taxon>
        <taxon>Streptophyta</taxon>
        <taxon>Embryophyta</taxon>
        <taxon>Tracheophyta</taxon>
        <taxon>Spermatophyta</taxon>
        <taxon>Magnoliopsida</taxon>
        <taxon>eudicotyledons</taxon>
        <taxon>Gunneridae</taxon>
        <taxon>Pentapetalae</taxon>
        <taxon>rosids</taxon>
        <taxon>malvids</taxon>
        <taxon>Brassicales</taxon>
        <taxon>Brassicaceae</taxon>
        <taxon>Thlaspideae</taxon>
        <taxon>Thlaspi</taxon>
    </lineage>
</organism>
<comment type="caution">
    <text evidence="4">The sequence shown here is derived from an EMBL/GenBank/DDBJ whole genome shotgun (WGS) entry which is preliminary data.</text>
</comment>
<feature type="compositionally biased region" description="Pro residues" evidence="3">
    <location>
        <begin position="32"/>
        <end position="45"/>
    </location>
</feature>
<sequence length="313" mass="35712">MNLWPPNPHARPGQARSQPRRKVHRHHHTSQPLPPPPRPLWRPAPPLPHRRLPLHRCRPARELRKPRLSPSRLSSYSFSRAVMMLCPQAEDLVRRHRPDAIISDVNLPWTAQVARKYDIPRIIFHGTCLFSLCVSDSVTRYRPYEGIDSDYELFLVPVLPEKVPIARSWMPSRFFRRLGLQDFSADFAEAERNTYGVVANTLFEIEPQYVDHYGKITGKKVWPVGPVSLCNEEGLTMADRGNRTSIEKGQCLSWLNSKEPNSVIYVCFGSLCVFAESQLVEIGLGLEASMCNFIWVVRDGTGDGVALGDLRRE</sequence>
<dbReference type="PANTHER" id="PTHR48047:SF182">
    <property type="entry name" value="GLYCOSYLTRANSFERASE"/>
    <property type="match status" value="1"/>
</dbReference>
<proteinExistence type="inferred from homology"/>
<protein>
    <submittedName>
        <fullName evidence="4">Uncharacterized protein</fullName>
    </submittedName>
</protein>
<dbReference type="AlphaFoldDB" id="A0AAU9RKM2"/>
<keyword evidence="5" id="KW-1185">Reference proteome</keyword>
<dbReference type="Gene3D" id="3.40.50.2000">
    <property type="entry name" value="Glycogen Phosphorylase B"/>
    <property type="match status" value="2"/>
</dbReference>
<evidence type="ECO:0000256" key="3">
    <source>
        <dbReference type="SAM" id="MobiDB-lite"/>
    </source>
</evidence>
<evidence type="ECO:0000313" key="5">
    <source>
        <dbReference type="Proteomes" id="UP000836841"/>
    </source>
</evidence>
<keyword evidence="2" id="KW-0808">Transferase</keyword>
<name>A0AAU9RKM2_THLAR</name>
<dbReference type="Proteomes" id="UP000836841">
    <property type="component" value="Unassembled WGS sequence"/>
</dbReference>
<dbReference type="PANTHER" id="PTHR48047">
    <property type="entry name" value="GLYCOSYLTRANSFERASE"/>
    <property type="match status" value="1"/>
</dbReference>
<evidence type="ECO:0000256" key="1">
    <source>
        <dbReference type="ARBA" id="ARBA00009995"/>
    </source>
</evidence>
<evidence type="ECO:0000313" key="4">
    <source>
        <dbReference type="EMBL" id="CAH2042356.1"/>
    </source>
</evidence>
<feature type="compositionally biased region" description="Basic residues" evidence="3">
    <location>
        <begin position="18"/>
        <end position="29"/>
    </location>
</feature>
<evidence type="ECO:0000256" key="2">
    <source>
        <dbReference type="ARBA" id="ARBA00022676"/>
    </source>
</evidence>
<reference evidence="4 5" key="1">
    <citation type="submission" date="2022-03" db="EMBL/GenBank/DDBJ databases">
        <authorList>
            <person name="Nunn A."/>
            <person name="Chopra R."/>
            <person name="Nunn A."/>
            <person name="Contreras Garrido A."/>
        </authorList>
    </citation>
    <scope>NUCLEOTIDE SEQUENCE [LARGE SCALE GENOMIC DNA]</scope>
</reference>
<dbReference type="EMBL" id="CAJVSB020000170">
    <property type="protein sequence ID" value="CAH2042356.1"/>
    <property type="molecule type" value="Genomic_DNA"/>
</dbReference>
<gene>
    <name evidence="4" type="ORF">TAV2_LOCUS4701</name>
</gene>